<reference evidence="4" key="1">
    <citation type="submission" date="2015-07" db="EMBL/GenBank/DDBJ databases">
        <authorList>
            <consortium name="Consortium for Microbial Forensics and Genomics (microFORGE)"/>
            <person name="Knight B.M."/>
            <person name="Roberts D.P."/>
            <person name="Lin D."/>
            <person name="Hari K."/>
            <person name="Fletcher J."/>
            <person name="Melcher U."/>
            <person name="Blagden T."/>
            <person name="Winegar R.A."/>
        </authorList>
    </citation>
    <scope>NUCLEOTIDE SEQUENCE [LARGE SCALE GENOMIC DNA]</scope>
    <source>
        <strain evidence="4">DSM 23493</strain>
    </source>
</reference>
<evidence type="ECO:0000313" key="3">
    <source>
        <dbReference type="EMBL" id="KMY33743.1"/>
    </source>
</evidence>
<accession>A0A0K9FHN8</accession>
<evidence type="ECO:0000313" key="4">
    <source>
        <dbReference type="Proteomes" id="UP000037326"/>
    </source>
</evidence>
<evidence type="ECO:0000259" key="2">
    <source>
        <dbReference type="Pfam" id="PF18623"/>
    </source>
</evidence>
<feature type="region of interest" description="Disordered" evidence="1">
    <location>
        <begin position="276"/>
        <end position="308"/>
    </location>
</feature>
<name>A0A0K9FHN8_9BACI</name>
<dbReference type="AlphaFoldDB" id="A0A0K9FHN8"/>
<dbReference type="Proteomes" id="UP000037326">
    <property type="component" value="Unassembled WGS sequence"/>
</dbReference>
<comment type="caution">
    <text evidence="3">The sequence shown here is derived from an EMBL/GenBank/DDBJ whole genome shotgun (WGS) entry which is preliminary data.</text>
</comment>
<proteinExistence type="predicted"/>
<evidence type="ECO:0000256" key="1">
    <source>
        <dbReference type="SAM" id="MobiDB-lite"/>
    </source>
</evidence>
<sequence length="519" mass="59655">MLKIRPWPFSNEIVNLQWLGNVTLKNNQWFIQTGFICKGNCQIIDLPIGVLPILKIGVPYQDGIPLLTQKIGTLFEVRVENFRNGRISKAIDVCRRLNYYLHKKPELMIQNIWSFESDEMIYHIPQTEIVRALFGVNKIMSNALFRPNGLELLVNRVSMSKDQLAIIDFLDDIPNSIVTDDFARYFGWIFLHPEMKKSYASVQSNLYGMMVRSSNSKGIPIEVAVPKMKGFHLAVRGIRHNNEVLILEWLGSDIVDPPFRALELHHKSIKKRIYSPGGRKTRLSNKEKNEDYLLNENNGERSREDTNQPVIETDPIQIAFRHLPIVNRVSNYEQKVNQGDEYISNVGSGGGIKQNIVGLDESIFGGGILNPLEFNSLEVTKTYLDYGLDKFMEMIRRLANYNPHLRVNVTLIYLPLGRKFSYLADGRRRICAVVKITSDLKKSYVIEVAVPDNHSISTLIIPSLEDIHMDEVRLSFLLKGLINKGGSWSNQFLFNIPHLKLKHMHDNIDRWTKKLLEMV</sequence>
<dbReference type="EMBL" id="LFXJ01000002">
    <property type="protein sequence ID" value="KMY33743.1"/>
    <property type="molecule type" value="Genomic_DNA"/>
</dbReference>
<feature type="domain" description="TnsE C-terminal" evidence="2">
    <location>
        <begin position="390"/>
        <end position="504"/>
    </location>
</feature>
<dbReference type="InterPro" id="IPR041419">
    <property type="entry name" value="TnsE_C"/>
</dbReference>
<dbReference type="Pfam" id="PF18623">
    <property type="entry name" value="TnsE_C"/>
    <property type="match status" value="1"/>
</dbReference>
<protein>
    <recommendedName>
        <fullName evidence="2">TnsE C-terminal domain-containing protein</fullName>
    </recommendedName>
</protein>
<dbReference type="PATRIC" id="fig|582475.4.peg.3806"/>
<organism evidence="3 4">
    <name type="scientific">Lysinibacillus xylanilyticus</name>
    <dbReference type="NCBI Taxonomy" id="582475"/>
    <lineage>
        <taxon>Bacteria</taxon>
        <taxon>Bacillati</taxon>
        <taxon>Bacillota</taxon>
        <taxon>Bacilli</taxon>
        <taxon>Bacillales</taxon>
        <taxon>Bacillaceae</taxon>
        <taxon>Lysinibacillus</taxon>
    </lineage>
</organism>
<gene>
    <name evidence="3" type="ORF">ACZ11_01290</name>
</gene>